<keyword evidence="2" id="KW-0813">Transport</keyword>
<dbReference type="STRING" id="666510.ASAC_0381"/>
<keyword evidence="5" id="KW-1185">Reference proteome</keyword>
<reference evidence="4 5" key="1">
    <citation type="journal article" date="2010" name="Appl. Environ. Microbiol.">
        <title>The genome sequence of the crenarchaeon Acidilobus saccharovorans supports a new order, Acidilobales, and suggests an important ecological role in terrestrial acidic hot springs.</title>
        <authorList>
            <person name="Mardanov A.V."/>
            <person name="Svetlitchnyi V.A."/>
            <person name="Beletsky A.V."/>
            <person name="Prokofeva M.I."/>
            <person name="Bonch-Osmolovskaya E.A."/>
            <person name="Ravin N.V."/>
            <person name="Skryabin K.G."/>
        </authorList>
    </citation>
    <scope>NUCLEOTIDE SEQUENCE [LARGE SCALE GENOMIC DNA]</scope>
    <source>
        <strain evidence="5">DSM 16705 / JCM 18335 / VKM B-2471 / 345-15</strain>
    </source>
</reference>
<dbReference type="InterPro" id="IPR037232">
    <property type="entry name" value="NADH_quin_OxRdtase_su_C/D-like"/>
</dbReference>
<dbReference type="GO" id="GO:0016651">
    <property type="term" value="F:oxidoreductase activity, acting on NAD(P)H"/>
    <property type="evidence" value="ECO:0007669"/>
    <property type="project" value="InterPro"/>
</dbReference>
<dbReference type="eggNOG" id="arCOG01551">
    <property type="taxonomic scope" value="Archaea"/>
</dbReference>
<protein>
    <submittedName>
        <fullName evidence="4">NADH-quinone oxidoreductase subunit C</fullName>
    </submittedName>
</protein>
<dbReference type="AlphaFoldDB" id="D9Q0F0"/>
<dbReference type="InterPro" id="IPR020396">
    <property type="entry name" value="NADH_UbQ_OxRdtase_CS"/>
</dbReference>
<dbReference type="PROSITE" id="PS00542">
    <property type="entry name" value="COMPLEX1_30K"/>
    <property type="match status" value="1"/>
</dbReference>
<dbReference type="GO" id="GO:0008137">
    <property type="term" value="F:NADH dehydrogenase (ubiquinone) activity"/>
    <property type="evidence" value="ECO:0007669"/>
    <property type="project" value="InterPro"/>
</dbReference>
<name>D9Q0F0_ACIS3</name>
<gene>
    <name evidence="4" type="ordered locus">ASAC_0381</name>
</gene>
<feature type="domain" description="NADH:ubiquinone oxidoreductase 30kDa subunit" evidence="3">
    <location>
        <begin position="31"/>
        <end position="154"/>
    </location>
</feature>
<dbReference type="PANTHER" id="PTHR10884">
    <property type="entry name" value="NADH DEHYDROGENASE UBIQUINONE IRON-SULFUR PROTEIN 3"/>
    <property type="match status" value="1"/>
</dbReference>
<dbReference type="Pfam" id="PF00329">
    <property type="entry name" value="Complex1_30kDa"/>
    <property type="match status" value="1"/>
</dbReference>
<dbReference type="PANTHER" id="PTHR10884:SF14">
    <property type="entry name" value="NADH DEHYDROGENASE [UBIQUINONE] IRON-SULFUR PROTEIN 3, MITOCHONDRIAL"/>
    <property type="match status" value="1"/>
</dbReference>
<dbReference type="InParanoid" id="D9Q0F0"/>
<comment type="similarity">
    <text evidence="1">Belongs to the complex I 30 kDa subunit family.</text>
</comment>
<accession>D9Q0F0</accession>
<proteinExistence type="inferred from homology"/>
<dbReference type="RefSeq" id="WP_013266300.1">
    <property type="nucleotide sequence ID" value="NC_014374.1"/>
</dbReference>
<dbReference type="EMBL" id="CP001742">
    <property type="protein sequence ID" value="ADL18788.1"/>
    <property type="molecule type" value="Genomic_DNA"/>
</dbReference>
<dbReference type="GeneID" id="9498609"/>
<dbReference type="SUPFAM" id="SSF143243">
    <property type="entry name" value="Nqo5-like"/>
    <property type="match status" value="1"/>
</dbReference>
<dbReference type="HOGENOM" id="CLU_042628_6_1_2"/>
<dbReference type="KEGG" id="asc:ASAC_0381"/>
<dbReference type="Proteomes" id="UP000000346">
    <property type="component" value="Chromosome"/>
</dbReference>
<dbReference type="FunCoup" id="D9Q0F0">
    <property type="interactions" value="79"/>
</dbReference>
<sequence length="171" mass="19721">MVTAEELQKSILEALKDYKPQVEPSKGYIDVVVPVEHLVDAARKLKDMGFDHVISVGAVDYLTKKQLKIMYHLTSYLNEDLSRFMVSLSTYVSRDNPHCPSLTPVWLSAEFHEREEYEMFGITFDGHPDLRLLLLTPVVAALKPLRKDFIVKEESDNIEADYEGFKATKWW</sequence>
<organism evidence="4 5">
    <name type="scientific">Acidilobus saccharovorans (strain DSM 16705 / JCM 18335 / VKM B-2471 / 345-15)</name>
    <dbReference type="NCBI Taxonomy" id="666510"/>
    <lineage>
        <taxon>Archaea</taxon>
        <taxon>Thermoproteota</taxon>
        <taxon>Thermoprotei</taxon>
        <taxon>Acidilobales</taxon>
        <taxon>Acidilobaceae</taxon>
        <taxon>Acidilobus</taxon>
    </lineage>
</organism>
<dbReference type="Gene3D" id="3.30.460.80">
    <property type="entry name" value="NADH:ubiquinone oxidoreductase, 30kDa subunit"/>
    <property type="match status" value="1"/>
</dbReference>
<evidence type="ECO:0000256" key="1">
    <source>
        <dbReference type="ARBA" id="ARBA00007569"/>
    </source>
</evidence>
<evidence type="ECO:0000259" key="3">
    <source>
        <dbReference type="Pfam" id="PF00329"/>
    </source>
</evidence>
<evidence type="ECO:0000313" key="4">
    <source>
        <dbReference type="EMBL" id="ADL18788.1"/>
    </source>
</evidence>
<evidence type="ECO:0000313" key="5">
    <source>
        <dbReference type="Proteomes" id="UP000000346"/>
    </source>
</evidence>
<evidence type="ECO:0000256" key="2">
    <source>
        <dbReference type="ARBA" id="ARBA00022448"/>
    </source>
</evidence>
<dbReference type="InterPro" id="IPR001268">
    <property type="entry name" value="NADH_UbQ_OxRdtase_30kDa_su"/>
</dbReference>